<evidence type="ECO:0000256" key="1">
    <source>
        <dbReference type="SAM" id="MobiDB-lite"/>
    </source>
</evidence>
<dbReference type="EMBL" id="CADCXU010035400">
    <property type="protein sequence ID" value="CAB0020546.1"/>
    <property type="molecule type" value="Genomic_DNA"/>
</dbReference>
<organism evidence="2 3">
    <name type="scientific">Nesidiocoris tenuis</name>
    <dbReference type="NCBI Taxonomy" id="355587"/>
    <lineage>
        <taxon>Eukaryota</taxon>
        <taxon>Metazoa</taxon>
        <taxon>Ecdysozoa</taxon>
        <taxon>Arthropoda</taxon>
        <taxon>Hexapoda</taxon>
        <taxon>Insecta</taxon>
        <taxon>Pterygota</taxon>
        <taxon>Neoptera</taxon>
        <taxon>Paraneoptera</taxon>
        <taxon>Hemiptera</taxon>
        <taxon>Heteroptera</taxon>
        <taxon>Panheteroptera</taxon>
        <taxon>Cimicomorpha</taxon>
        <taxon>Miridae</taxon>
        <taxon>Dicyphina</taxon>
        <taxon>Nesidiocoris</taxon>
    </lineage>
</organism>
<gene>
    <name evidence="2" type="ORF">NTEN_LOCUS24119</name>
</gene>
<feature type="region of interest" description="Disordered" evidence="1">
    <location>
        <begin position="1"/>
        <end position="85"/>
    </location>
</feature>
<keyword evidence="3" id="KW-1185">Reference proteome</keyword>
<feature type="compositionally biased region" description="Polar residues" evidence="1">
    <location>
        <begin position="1"/>
        <end position="11"/>
    </location>
</feature>
<protein>
    <submittedName>
        <fullName evidence="2">Uncharacterized protein</fullName>
    </submittedName>
</protein>
<dbReference type="AlphaFoldDB" id="A0A6H5HR47"/>
<reference evidence="2 3" key="1">
    <citation type="submission" date="2020-02" db="EMBL/GenBank/DDBJ databases">
        <authorList>
            <person name="Ferguson B K."/>
        </authorList>
    </citation>
    <scope>NUCLEOTIDE SEQUENCE [LARGE SCALE GENOMIC DNA]</scope>
</reference>
<accession>A0A6H5HR47</accession>
<evidence type="ECO:0000313" key="3">
    <source>
        <dbReference type="Proteomes" id="UP000479000"/>
    </source>
</evidence>
<evidence type="ECO:0000313" key="2">
    <source>
        <dbReference type="EMBL" id="CAB0020546.1"/>
    </source>
</evidence>
<proteinExistence type="predicted"/>
<sequence>MDPSIPSSSGGSAKRMDAFQSVHQASRLWLQRHKSEVENKQRPRKQKLRQRSTSWHNHNLNRKEPKPGPGAKSSSTKIACRRGSAPAQGGSLLLLLSPSICTKM</sequence>
<name>A0A6H5HR47_9HEMI</name>
<dbReference type="Proteomes" id="UP000479000">
    <property type="component" value="Unassembled WGS sequence"/>
</dbReference>